<gene>
    <name evidence="1" type="ORF">S01H4_50804</name>
</gene>
<evidence type="ECO:0000313" key="1">
    <source>
        <dbReference type="EMBL" id="GAG94372.1"/>
    </source>
</evidence>
<dbReference type="AlphaFoldDB" id="X1CN36"/>
<comment type="caution">
    <text evidence="1">The sequence shown here is derived from an EMBL/GenBank/DDBJ whole genome shotgun (WGS) entry which is preliminary data.</text>
</comment>
<dbReference type="EMBL" id="BART01028876">
    <property type="protein sequence ID" value="GAG94372.1"/>
    <property type="molecule type" value="Genomic_DNA"/>
</dbReference>
<protein>
    <submittedName>
        <fullName evidence="1">Uncharacterized protein</fullName>
    </submittedName>
</protein>
<reference evidence="1" key="1">
    <citation type="journal article" date="2014" name="Front. Microbiol.">
        <title>High frequency of phylogenetically diverse reductive dehalogenase-homologous genes in deep subseafloor sedimentary metagenomes.</title>
        <authorList>
            <person name="Kawai M."/>
            <person name="Futagami T."/>
            <person name="Toyoda A."/>
            <person name="Takaki Y."/>
            <person name="Nishi S."/>
            <person name="Hori S."/>
            <person name="Arai W."/>
            <person name="Tsubouchi T."/>
            <person name="Morono Y."/>
            <person name="Uchiyama I."/>
            <person name="Ito T."/>
            <person name="Fujiyama A."/>
            <person name="Inagaki F."/>
            <person name="Takami H."/>
        </authorList>
    </citation>
    <scope>NUCLEOTIDE SEQUENCE</scope>
    <source>
        <strain evidence="1">Expedition CK06-06</strain>
    </source>
</reference>
<organism evidence="1">
    <name type="scientific">marine sediment metagenome</name>
    <dbReference type="NCBI Taxonomy" id="412755"/>
    <lineage>
        <taxon>unclassified sequences</taxon>
        <taxon>metagenomes</taxon>
        <taxon>ecological metagenomes</taxon>
    </lineage>
</organism>
<proteinExistence type="predicted"/>
<sequence length="169" mass="19387">MAEQVGKIEKPFAGRFREAKKLYLVPLVFLNEGAPEEYKEKCHRYWQQVVDQLSNLETKIGKVSHVYHESISLSGEEGLKFVEKLNPNSYQIAKSKCDNGAIFEAIEENDLLQEVMDWERCLLRGFVTEKVASKVAEFYTEAARKRDEFMAKRLVIASITDLSFSVATE</sequence>
<accession>X1CN36</accession>
<name>X1CN36_9ZZZZ</name>